<dbReference type="PANTHER" id="PTHR45746">
    <property type="entry name" value="LP21163P"/>
    <property type="match status" value="1"/>
</dbReference>
<feature type="compositionally biased region" description="Low complexity" evidence="2">
    <location>
        <begin position="160"/>
        <end position="173"/>
    </location>
</feature>
<dbReference type="Gene3D" id="1.10.167.10">
    <property type="entry name" value="Regulator of G-protein Signalling 4, domain 2"/>
    <property type="match status" value="1"/>
</dbReference>
<dbReference type="PROSITE" id="PS50132">
    <property type="entry name" value="RGS"/>
    <property type="match status" value="1"/>
</dbReference>
<sequence>MNDKSESNFIGLRTNKKISFRSYRNLSTCLPDNNTSINIVQDSVNVNCYNDEKFQLSYVQMSKSSESIASIKQENNSYIMLETGKKSDETTDTSVTTTINNNNNNASSVTGIPSIKRNILRRQQCTVEQLKISENITSQYASTNNLKMGKTFHTEQAKDQQASSSSPTSFQQSVNETATVTNAGQLSRSGFLRHPLRKAMSYVKPQSESFVSVKSASRRLHHTSTIEKPDDPKFRSSSKSSSRNSLYNNIKHFDLSTKPTNECLQMNDNSNRSTIQEVYTGESCYSTTPKQAIKIDVERKTKQKDIRHLNDLITNILPRSFSNAFRRPVGKCKSASPTIVNDHHIEKLIDSFRFDNCEVEGQHSEKSPSDFLTSNEASPVLNEHNVPTRSQLQQWEQSFDKLLADTDGLSQFHHFLRSEYSEENIEFWLVCELYKHLPQEDLGEESRRIYRLYLAPHSPHEVNLDSETRNQTIASITNPTNESFVLAQQTIQGLMNKDSYQRFLRSSFYFDLKQLVWHTYPENDEPTNSESNIHNTIISDNQTQYFISRDPITDNTSSPCSEEEHVKEFLRSPSVSYSTISSPKQTATSHETNLESHIQPSKTIPSPLLDCTVSSLFHKHIEDDEELSFHENIIEHPTSTQTNDNLSVQELPNSVHNEAAPHSPKLCYTGYTLSNTDCYKLKQNIRAEL</sequence>
<dbReference type="AlphaFoldDB" id="A0AA84ZVS9"/>
<protein>
    <recommendedName>
        <fullName evidence="3">RGS domain-containing protein</fullName>
    </recommendedName>
</protein>
<dbReference type="InterPro" id="IPR016137">
    <property type="entry name" value="RGS"/>
</dbReference>
<dbReference type="FunFam" id="1.10.167.10:FF:000001">
    <property type="entry name" value="Putative regulator of g-protein signaling 12"/>
    <property type="match status" value="1"/>
</dbReference>
<dbReference type="Pfam" id="PF00615">
    <property type="entry name" value="RGS"/>
    <property type="match status" value="1"/>
</dbReference>
<evidence type="ECO:0000256" key="1">
    <source>
        <dbReference type="ARBA" id="ARBA00022700"/>
    </source>
</evidence>
<keyword evidence="1" id="KW-0734">Signal transduction inhibitor</keyword>
<reference evidence="5" key="1">
    <citation type="submission" date="2023-11" db="UniProtKB">
        <authorList>
            <consortium name="WormBaseParasite"/>
        </authorList>
    </citation>
    <scope>IDENTIFICATION</scope>
</reference>
<dbReference type="GO" id="GO:0005737">
    <property type="term" value="C:cytoplasm"/>
    <property type="evidence" value="ECO:0007669"/>
    <property type="project" value="TreeGrafter"/>
</dbReference>
<feature type="compositionally biased region" description="Basic and acidic residues" evidence="2">
    <location>
        <begin position="224"/>
        <end position="234"/>
    </location>
</feature>
<feature type="compositionally biased region" description="Low complexity" evidence="2">
    <location>
        <begin position="235"/>
        <end position="245"/>
    </location>
</feature>
<dbReference type="InterPro" id="IPR047016">
    <property type="entry name" value="RGS6/7/9/11"/>
</dbReference>
<dbReference type="GO" id="GO:0008277">
    <property type="term" value="P:regulation of G protein-coupled receptor signaling pathway"/>
    <property type="evidence" value="ECO:0007669"/>
    <property type="project" value="InterPro"/>
</dbReference>
<proteinExistence type="predicted"/>
<evidence type="ECO:0000313" key="5">
    <source>
        <dbReference type="WBParaSite" id="SMRG1_51270.1"/>
    </source>
</evidence>
<dbReference type="PRINTS" id="PR01301">
    <property type="entry name" value="RGSPROTEIN"/>
</dbReference>
<feature type="domain" description="RGS" evidence="3">
    <location>
        <begin position="398"/>
        <end position="513"/>
    </location>
</feature>
<evidence type="ECO:0000259" key="3">
    <source>
        <dbReference type="PROSITE" id="PS50132"/>
    </source>
</evidence>
<feature type="region of interest" description="Disordered" evidence="2">
    <location>
        <begin position="207"/>
        <end position="245"/>
    </location>
</feature>
<dbReference type="SUPFAM" id="SSF48097">
    <property type="entry name" value="Regulator of G-protein signaling, RGS"/>
    <property type="match status" value="1"/>
</dbReference>
<dbReference type="GO" id="GO:0005096">
    <property type="term" value="F:GTPase activator activity"/>
    <property type="evidence" value="ECO:0007669"/>
    <property type="project" value="TreeGrafter"/>
</dbReference>
<accession>A0AA84ZVS9</accession>
<evidence type="ECO:0000313" key="4">
    <source>
        <dbReference type="Proteomes" id="UP000050790"/>
    </source>
</evidence>
<name>A0AA84ZVS9_9TREM</name>
<dbReference type="InterPro" id="IPR036305">
    <property type="entry name" value="RGS_sf"/>
</dbReference>
<dbReference type="InterPro" id="IPR044926">
    <property type="entry name" value="RGS_subdomain_2"/>
</dbReference>
<feature type="region of interest" description="Disordered" evidence="2">
    <location>
        <begin position="154"/>
        <end position="181"/>
    </location>
</feature>
<dbReference type="WBParaSite" id="SMRG1_51270.1">
    <property type="protein sequence ID" value="SMRG1_51270.1"/>
    <property type="gene ID" value="SMRG1_51270"/>
</dbReference>
<dbReference type="Proteomes" id="UP000050790">
    <property type="component" value="Unassembled WGS sequence"/>
</dbReference>
<dbReference type="GO" id="GO:0009968">
    <property type="term" value="P:negative regulation of signal transduction"/>
    <property type="evidence" value="ECO:0007669"/>
    <property type="project" value="UniProtKB-KW"/>
</dbReference>
<evidence type="ECO:0000256" key="2">
    <source>
        <dbReference type="SAM" id="MobiDB-lite"/>
    </source>
</evidence>
<dbReference type="PANTHER" id="PTHR45746:SF6">
    <property type="entry name" value="LP21163P"/>
    <property type="match status" value="1"/>
</dbReference>
<organism evidence="4 5">
    <name type="scientific">Schistosoma margrebowiei</name>
    <dbReference type="NCBI Taxonomy" id="48269"/>
    <lineage>
        <taxon>Eukaryota</taxon>
        <taxon>Metazoa</taxon>
        <taxon>Spiralia</taxon>
        <taxon>Lophotrochozoa</taxon>
        <taxon>Platyhelminthes</taxon>
        <taxon>Trematoda</taxon>
        <taxon>Digenea</taxon>
        <taxon>Strigeidida</taxon>
        <taxon>Schistosomatoidea</taxon>
        <taxon>Schistosomatidae</taxon>
        <taxon>Schistosoma</taxon>
    </lineage>
</organism>
<dbReference type="SMART" id="SM00315">
    <property type="entry name" value="RGS"/>
    <property type="match status" value="1"/>
</dbReference>